<name>A0ABT5HEH8_9CAUL</name>
<accession>A0ABT5HEH8</accession>
<gene>
    <name evidence="1" type="ORF">PQU98_00765</name>
</gene>
<reference evidence="1 2" key="1">
    <citation type="submission" date="2023-01" db="EMBL/GenBank/DDBJ databases">
        <title>Novel species of the genus Asticcacaulis isolated from rivers.</title>
        <authorList>
            <person name="Lu H."/>
        </authorList>
    </citation>
    <scope>NUCLEOTIDE SEQUENCE [LARGE SCALE GENOMIC DNA]</scope>
    <source>
        <strain evidence="1 2">LKC15W</strain>
    </source>
</reference>
<comment type="caution">
    <text evidence="1">The sequence shown here is derived from an EMBL/GenBank/DDBJ whole genome shotgun (WGS) entry which is preliminary data.</text>
</comment>
<sequence>MYPITRLVRQRWRLSLAVLSGLCLIAGGLRIYSAPVRLDNLRPIIISRLEETLPGHEADIGHMDLVWFHDANALGWRFEGLTVRDRQKRVVASAKSLEAALAIDSLFALHIAPARLTAKDFFLAATVSERGRYELGYEARGAPQTRGGVALDRLFRELVGPEKLGSPISYTRQFALRNGRLDMRQVNSNLAWTADIGSIDYTKHKGRIRANLALSIKSGNQISNLSAQATATEGLKTAAIEARIRNLIPSEVFPSVGLTRPMAGFHAPVNGTGTLKYSARHGFETTDLDISAGKGYYDFGKSKQSFEALNVVATYARRTKRIDFKRFRVVSPLLEADLFGHVKIWPSDAKIGRKLLIDFDFKGPKATGKLADDFRAQTLNDVHFTGAYSPDTRELFIKSGRGRLEKAVVTTKGRLYADDKGLGANLTARIDGDFTKETVFAFWPEGLTREMRLNLIDRIKVGTLSNADFTLSAPPGYLTADNLRNEDLRLDFDFRDATIEFDPRLKDGTGLKGHAVLMGSRFDLDVESGWLDKAAITDGQVLVPSFHSSRSGKGSLTHIWIKARADAVDVIEAVDPIAGGDLAENGLNRERLGGKADVRVDIRFPTFQNLSSDTFDLTFNADLTDASLKQAALGWDLTNATISVDGDLRANRIVASGPALLGPYRGEIAYHTAFTKTDPKVAFKGQFDAEPFGGAPDKPVPIEGEFILTGGGDEGTQGSGHIRSGIFDGDVAWEGTDERPNHVTIRGETDAKGMAAQGLPFIQHLGAKVPTQVSLIRSGDIWSGEIQAQAFSGDLAYIEGAKPRLVYQSVITPDEARELGLNGLPLFRTQRRLSLNIGLDDQTREALIRVDQFEAKLGWAKRDASNDIARTLTAKIAPQDWVSLGLPEAFFKPAETIDAKAQWLQTGAAMSGQIDLKGHIIDFTVPDNIVGSNGYQAQIRTRVNDGLLTLLGYTHDRLTLTGQADVVTSLYRRGDRNVTVVNVYAQDAELKVLGSDWVKPAGEAADFAFEIDDKGAGQGMNIARIYGNGASVKLEGRASLDGDGKIEFADLSEVYLKNFAEGSAKYYEASQGGPRLISASGRYFDLRPWLIPKAKDQAPVIVADIPHDQPTVEPSPPSPAVPTRLVADVQTLKLSRDGAFHDVKINLDWDGGNGLDGALTARTANNSVIRFEAEANAAQQPAYSRFEGTLADTGDALKTAFATSQVHHGETEIKGVFTRGQVDATISGEHIQVRQIPILAQLLTVGSLQGLANTLTGEGITFDEYELPVRYRTRDQLLFIKDGYAKGEAVGINVWGTFDRDNNYIDYRGSLLPVYAVNSMFGDVAKKGQGLVGLRYRVRGRPPTPQVEVDPFSLVIPGFLRQWFDKDFEDEIPPLDLPDARKSKD</sequence>
<evidence type="ECO:0000313" key="1">
    <source>
        <dbReference type="EMBL" id="MDC7674654.1"/>
    </source>
</evidence>
<keyword evidence="2" id="KW-1185">Reference proteome</keyword>
<evidence type="ECO:0000313" key="2">
    <source>
        <dbReference type="Proteomes" id="UP001218579"/>
    </source>
</evidence>
<dbReference type="EMBL" id="JAQQKV010000001">
    <property type="protein sequence ID" value="MDC7674654.1"/>
    <property type="molecule type" value="Genomic_DNA"/>
</dbReference>
<proteinExistence type="predicted"/>
<dbReference type="Proteomes" id="UP001218579">
    <property type="component" value="Unassembled WGS sequence"/>
</dbReference>
<protein>
    <submittedName>
        <fullName evidence="1">DUF3971 domain-containing protein</fullName>
    </submittedName>
</protein>
<dbReference type="RefSeq" id="WP_272742980.1">
    <property type="nucleotide sequence ID" value="NZ_JAQQKV010000001.1"/>
</dbReference>
<organism evidence="1 2">
    <name type="scientific">Asticcacaulis machinosus</name>
    <dbReference type="NCBI Taxonomy" id="2984211"/>
    <lineage>
        <taxon>Bacteria</taxon>
        <taxon>Pseudomonadati</taxon>
        <taxon>Pseudomonadota</taxon>
        <taxon>Alphaproteobacteria</taxon>
        <taxon>Caulobacterales</taxon>
        <taxon>Caulobacteraceae</taxon>
        <taxon>Asticcacaulis</taxon>
    </lineage>
</organism>